<proteinExistence type="predicted"/>
<protein>
    <recommendedName>
        <fullName evidence="4">DnaD/phage-associated family protein</fullName>
    </recommendedName>
</protein>
<evidence type="ECO:0008006" key="4">
    <source>
        <dbReference type="Google" id="ProtNLM"/>
    </source>
</evidence>
<reference evidence="2 3" key="1">
    <citation type="submission" date="2019-03" db="EMBL/GenBank/DDBJ databases">
        <title>Genomic Encyclopedia of Type Strains, Phase IV (KMG-IV): sequencing the most valuable type-strain genomes for metagenomic binning, comparative biology and taxonomic classification.</title>
        <authorList>
            <person name="Goeker M."/>
        </authorList>
    </citation>
    <scope>NUCLEOTIDE SEQUENCE [LARGE SCALE GENOMIC DNA]</scope>
    <source>
        <strain evidence="2 3">DSM 25894</strain>
    </source>
</reference>
<dbReference type="RefSeq" id="WP_165902093.1">
    <property type="nucleotide sequence ID" value="NZ_SMAN01000007.1"/>
</dbReference>
<accession>A0A4R3N3N6</accession>
<dbReference type="AlphaFoldDB" id="A0A4R3N3N6"/>
<sequence length="353" mass="40587">MKTGNAVVDQIGKLNFTGNIIPVNWFKHITFDSGKPHVAAVMILSEICYWYRPTVVRDEATGQIVEVRKKFKADMLQRDYTSFAQQYGFSKRQVKLAMDKLEDMQLIRRAFRTIEKNGTKINNVLFVEPVPENIDKITFYDDPYYIQMQEGGTSECNTSYIQMQEPPTTECKTNTKTTTEITTETTLDVDEENAREVKQSGNSDEPDEVDEIARKIEEVYLTRKQSLHPSPKDLQLIWATAQNVAEENIDLQKVIDWIHASFDQYKPKYRGDKIHSFGYVDTYIRHQIHLLKEREKLKKTGGGNLDDAKHSGSDGGLPEKKATPSEETRRLERIAREKGLIPNGTIRDIDVDF</sequence>
<keyword evidence="3" id="KW-1185">Reference proteome</keyword>
<name>A0A4R3N3N6_9BACI</name>
<dbReference type="Proteomes" id="UP000294650">
    <property type="component" value="Unassembled WGS sequence"/>
</dbReference>
<gene>
    <name evidence="2" type="ORF">EDD68_10778</name>
</gene>
<evidence type="ECO:0000313" key="3">
    <source>
        <dbReference type="Proteomes" id="UP000294650"/>
    </source>
</evidence>
<organism evidence="2 3">
    <name type="scientific">Melghiribacillus thermohalophilus</name>
    <dbReference type="NCBI Taxonomy" id="1324956"/>
    <lineage>
        <taxon>Bacteria</taxon>
        <taxon>Bacillati</taxon>
        <taxon>Bacillota</taxon>
        <taxon>Bacilli</taxon>
        <taxon>Bacillales</taxon>
        <taxon>Bacillaceae</taxon>
        <taxon>Melghiribacillus</taxon>
    </lineage>
</organism>
<evidence type="ECO:0000313" key="2">
    <source>
        <dbReference type="EMBL" id="TCT23364.1"/>
    </source>
</evidence>
<comment type="caution">
    <text evidence="2">The sequence shown here is derived from an EMBL/GenBank/DDBJ whole genome shotgun (WGS) entry which is preliminary data.</text>
</comment>
<dbReference type="EMBL" id="SMAN01000007">
    <property type="protein sequence ID" value="TCT23364.1"/>
    <property type="molecule type" value="Genomic_DNA"/>
</dbReference>
<feature type="region of interest" description="Disordered" evidence="1">
    <location>
        <begin position="299"/>
        <end position="336"/>
    </location>
</feature>
<feature type="compositionally biased region" description="Basic and acidic residues" evidence="1">
    <location>
        <begin position="306"/>
        <end position="336"/>
    </location>
</feature>
<evidence type="ECO:0000256" key="1">
    <source>
        <dbReference type="SAM" id="MobiDB-lite"/>
    </source>
</evidence>